<evidence type="ECO:0000256" key="3">
    <source>
        <dbReference type="SAM" id="MobiDB-lite"/>
    </source>
</evidence>
<dbReference type="Gene3D" id="3.40.50.300">
    <property type="entry name" value="P-loop containing nucleotide triphosphate hydrolases"/>
    <property type="match status" value="2"/>
</dbReference>
<dbReference type="Gene3D" id="3.30.930.30">
    <property type="match status" value="1"/>
</dbReference>
<feature type="compositionally biased region" description="Polar residues" evidence="3">
    <location>
        <begin position="369"/>
        <end position="381"/>
    </location>
</feature>
<comment type="similarity">
    <text evidence="1">Belongs to the MobA/MobL family.</text>
</comment>
<feature type="region of interest" description="Disordered" evidence="3">
    <location>
        <begin position="363"/>
        <end position="384"/>
    </location>
</feature>
<dbReference type="CDD" id="cd18809">
    <property type="entry name" value="SF1_C_RecD"/>
    <property type="match status" value="1"/>
</dbReference>
<gene>
    <name evidence="5" type="ORF">C7450_1245</name>
</gene>
<dbReference type="InterPro" id="IPR014136">
    <property type="entry name" value="TraA_Ti"/>
</dbReference>
<dbReference type="InterPro" id="IPR005053">
    <property type="entry name" value="MobA_MobL"/>
</dbReference>
<feature type="region of interest" description="Disordered" evidence="3">
    <location>
        <begin position="907"/>
        <end position="1030"/>
    </location>
</feature>
<dbReference type="Gene3D" id="2.30.30.940">
    <property type="match status" value="1"/>
</dbReference>
<dbReference type="RefSeq" id="WP_110378534.1">
    <property type="nucleotide sequence ID" value="NZ_JAHBRY010000006.1"/>
</dbReference>
<name>A0A2V3TS92_9HYPH</name>
<dbReference type="EMBL" id="QJJK01000024">
    <property type="protein sequence ID" value="PXW50684.1"/>
    <property type="molecule type" value="Genomic_DNA"/>
</dbReference>
<evidence type="ECO:0000259" key="4">
    <source>
        <dbReference type="Pfam" id="PF03389"/>
    </source>
</evidence>
<evidence type="ECO:0000313" key="5">
    <source>
        <dbReference type="EMBL" id="PXW50684.1"/>
    </source>
</evidence>
<proteinExistence type="inferred from homology"/>
<dbReference type="Pfam" id="PF03389">
    <property type="entry name" value="MobA_MobL"/>
    <property type="match status" value="1"/>
</dbReference>
<dbReference type="CDD" id="cd17933">
    <property type="entry name" value="DEXSc_RecD-like"/>
    <property type="match status" value="1"/>
</dbReference>
<feature type="domain" description="MobA/MobL protein" evidence="4">
    <location>
        <begin position="17"/>
        <end position="230"/>
    </location>
</feature>
<feature type="compositionally biased region" description="Basic and acidic residues" evidence="3">
    <location>
        <begin position="907"/>
        <end position="930"/>
    </location>
</feature>
<reference evidence="5 6" key="1">
    <citation type="submission" date="2018-05" db="EMBL/GenBank/DDBJ databases">
        <title>Genomic Encyclopedia of Type Strains, Phase IV (KMG-IV): sequencing the most valuable type-strain genomes for metagenomic binning, comparative biology and taxonomic classification.</title>
        <authorList>
            <person name="Goeker M."/>
        </authorList>
    </citation>
    <scope>NUCLEOTIDE SEQUENCE [LARGE SCALE GENOMIC DNA]</scope>
    <source>
        <strain evidence="5 6">DSM 6462</strain>
    </source>
</reference>
<dbReference type="Pfam" id="PF13604">
    <property type="entry name" value="AAA_30"/>
    <property type="match status" value="1"/>
</dbReference>
<accession>A0A2V3TS92</accession>
<dbReference type="OrthoDB" id="1826980at2"/>
<evidence type="ECO:0000313" key="6">
    <source>
        <dbReference type="Proteomes" id="UP000248021"/>
    </source>
</evidence>
<feature type="compositionally biased region" description="Basic and acidic residues" evidence="3">
    <location>
        <begin position="940"/>
        <end position="969"/>
    </location>
</feature>
<keyword evidence="6" id="KW-1185">Reference proteome</keyword>
<dbReference type="SUPFAM" id="SSF52540">
    <property type="entry name" value="P-loop containing nucleoside triphosphate hydrolases"/>
    <property type="match status" value="2"/>
</dbReference>
<organism evidence="5 6">
    <name type="scientific">Chelatococcus asaccharovorans</name>
    <dbReference type="NCBI Taxonomy" id="28210"/>
    <lineage>
        <taxon>Bacteria</taxon>
        <taxon>Pseudomonadati</taxon>
        <taxon>Pseudomonadota</taxon>
        <taxon>Alphaproteobacteria</taxon>
        <taxon>Hyphomicrobiales</taxon>
        <taxon>Chelatococcaceae</taxon>
        <taxon>Chelatococcus</taxon>
    </lineage>
</organism>
<keyword evidence="2" id="KW-0184">Conjugation</keyword>
<evidence type="ECO:0000256" key="2">
    <source>
        <dbReference type="ARBA" id="ARBA00022971"/>
    </source>
</evidence>
<dbReference type="NCBIfam" id="TIGR02768">
    <property type="entry name" value="TraA_Ti"/>
    <property type="match status" value="1"/>
</dbReference>
<evidence type="ECO:0000256" key="1">
    <source>
        <dbReference type="ARBA" id="ARBA00010873"/>
    </source>
</evidence>
<comment type="caution">
    <text evidence="5">The sequence shown here is derived from an EMBL/GenBank/DDBJ whole genome shotgun (WGS) entry which is preliminary data.</text>
</comment>
<dbReference type="NCBIfam" id="NF041496">
    <property type="entry name" value="MobQ"/>
    <property type="match status" value="1"/>
</dbReference>
<sequence length="1228" mass="137315">MAIYHASMKPVSRASGRSAVASAAYRAGERLTNERDGITHDFTRKEGVEHAEIVLPEGSDAEWARGRSALWNAAEAAENRKDARVAREFEVALPHELSAEQRLELTRDFAQDLANRYGAAVDFAIHQPHDASDVRNHHAHLLMTTRQVTGEGLGDKTYIERENKWLLSHDLPTTQMQLRDIRQSWESHANEHLARAGLDIRIDHRSHLERGLEIAPTEHMGVHATQMERRGLDVSRARLDEDAARRNAELIREKPEQVLSLITGEKSVFDRHDVARALHRYINDDPQEFHNAFATVMASPALVELQAERADPATGEIELARYSTREMVEIESGMIESAQRMHHAHGHGVDRRHVERAIEAQDAAIQRSAGGTSTPGDASSRLSDEQRAAIEHVTGRERIAAVVGFAGAGKSTMLAAAREAWEAEGYQVHGAALSGKAAEGLEESSGIQSRTLASWEYGWQADRGTLGRGDVFVIDEAGMIGSRQLARFVTEAEARGAKIVLVGDHEQLQAIGAGAPFRAITEEIGHAELSEIRRQRVDWQREASVAFATHRTAEGLAAYQEHGNISFAETGEDARGQIVRDYLADRDERPDGTRVAMAHRRADVRAINEAIRAELQDRGELARVREAGDVAQDVDQAQEGHEREGFGRALTFQTNDGKRDFATGDRIVFLENSRDLGVKNGMLATVDHVEPGRIVATLDRGDSVSVPMGDYQAIDHGYATTIHKNQGATVDRAYVLASGTMDRHLTYVAMTRHRDGAQLYAAQDEFSDRQAGRLVEHGAAPYEHQPGKSDSYFVTLENDKGQRHTIWGVDLERAMKGAERAPEIGDRIGLEHRGSEPVRLPDGQMVERHAWKVRDAGELAYSQLENRLSRSGVKETTLDYTRDFAERRGVAERMGVRSEIEIPVEHAGLRAERESTAEDPRSGDALDRRSSQKVGADLAQDLRADPREDIAQDRGDDRQQRRSRFEGLKLSRGASAERPAAPDRDELAQERPQAAEKQRRGMFDRLRLNAGRGASQEPGEGPAREGSLRQAPAQDRLAERLRPQSPLEQAVDRYARAYESTHRHQREGLPVLDGQREELRQAGQQLDQARPGARELMRSALQYDPDMQRSMTELSGRDRVGQVIERLDHERAMQADPNVRADRFVERWQALQEQRHQLRGWQHDEARGKVEGQMQGLAKSLERDPQIESVLRNRRQELGIGQHMRQNEGISRELQQSLTRGRSIGLER</sequence>
<protein>
    <submittedName>
        <fullName evidence="5">Ti-type conjugative transfer relaxase TraA</fullName>
    </submittedName>
</protein>
<dbReference type="InterPro" id="IPR027417">
    <property type="entry name" value="P-loop_NTPase"/>
</dbReference>
<feature type="region of interest" description="Disordered" evidence="3">
    <location>
        <begin position="1198"/>
        <end position="1228"/>
    </location>
</feature>
<dbReference type="Proteomes" id="UP000248021">
    <property type="component" value="Unassembled WGS sequence"/>
</dbReference>
<dbReference type="AlphaFoldDB" id="A0A2V3TS92"/>
<feature type="compositionally biased region" description="Basic and acidic residues" evidence="3">
    <location>
        <begin position="980"/>
        <end position="1007"/>
    </location>
</feature>